<dbReference type="InterPro" id="IPR013762">
    <property type="entry name" value="Integrase-like_cat_sf"/>
</dbReference>
<dbReference type="Gene3D" id="3.30.160.390">
    <property type="entry name" value="Integrase, DNA-binding domain"/>
    <property type="match status" value="1"/>
</dbReference>
<feature type="domain" description="Tyr recombinase" evidence="6">
    <location>
        <begin position="204"/>
        <end position="386"/>
    </location>
</feature>
<evidence type="ECO:0000256" key="3">
    <source>
        <dbReference type="ARBA" id="ARBA00023125"/>
    </source>
</evidence>
<dbReference type="PROSITE" id="PS51898">
    <property type="entry name" value="TYR_RECOMBINASE"/>
    <property type="match status" value="1"/>
</dbReference>
<keyword evidence="2" id="KW-0229">DNA integration</keyword>
<dbReference type="Pfam" id="PF00589">
    <property type="entry name" value="Phage_integrase"/>
    <property type="match status" value="1"/>
</dbReference>
<name>A0A5E8GXF9_ROSAD</name>
<dbReference type="AlphaFoldDB" id="A0A5E8GXF9"/>
<dbReference type="GO" id="GO:0015074">
    <property type="term" value="P:DNA integration"/>
    <property type="evidence" value="ECO:0007669"/>
    <property type="project" value="UniProtKB-KW"/>
</dbReference>
<evidence type="ECO:0000256" key="5">
    <source>
        <dbReference type="PROSITE-ProRule" id="PRU01248"/>
    </source>
</evidence>
<dbReference type="Proteomes" id="UP000004703">
    <property type="component" value="Chromosome"/>
</dbReference>
<organism evidence="8 9">
    <name type="scientific">Roseibium alexandrii (strain DSM 17067 / NCIMB 14079 / DFL-11)</name>
    <name type="common">Labrenzia alexandrii</name>
    <dbReference type="NCBI Taxonomy" id="244592"/>
    <lineage>
        <taxon>Bacteria</taxon>
        <taxon>Pseudomonadati</taxon>
        <taxon>Pseudomonadota</taxon>
        <taxon>Alphaproteobacteria</taxon>
        <taxon>Hyphomicrobiales</taxon>
        <taxon>Stappiaceae</taxon>
        <taxon>Roseibium</taxon>
    </lineage>
</organism>
<dbReference type="EMBL" id="ACCU02000001">
    <property type="protein sequence ID" value="EEE44317.1"/>
    <property type="molecule type" value="Genomic_DNA"/>
</dbReference>
<dbReference type="RefSeq" id="WP_008191316.1">
    <property type="nucleotide sequence ID" value="NZ_CM011002.1"/>
</dbReference>
<dbReference type="SUPFAM" id="SSF56349">
    <property type="entry name" value="DNA breaking-rejoining enzymes"/>
    <property type="match status" value="1"/>
</dbReference>
<evidence type="ECO:0000259" key="7">
    <source>
        <dbReference type="PROSITE" id="PS51900"/>
    </source>
</evidence>
<keyword evidence="3 5" id="KW-0238">DNA-binding</keyword>
<dbReference type="Pfam" id="PF22022">
    <property type="entry name" value="Phage_int_M"/>
    <property type="match status" value="1"/>
</dbReference>
<dbReference type="Gene3D" id="1.10.150.130">
    <property type="match status" value="1"/>
</dbReference>
<dbReference type="PANTHER" id="PTHR30629">
    <property type="entry name" value="PROPHAGE INTEGRASE"/>
    <property type="match status" value="1"/>
</dbReference>
<reference evidence="8 9" key="2">
    <citation type="submission" date="2013-04" db="EMBL/GenBank/DDBJ databases">
        <authorList>
            <person name="Fiebig A."/>
            <person name="Pradella S."/>
            <person name="Wagner-Doebler I."/>
        </authorList>
    </citation>
    <scope>NUCLEOTIDE SEQUENCE [LARGE SCALE GENOMIC DNA]</scope>
    <source>
        <strain evidence="9">DSM 17067 / NCIMB 14079 / DFL-11</strain>
    </source>
</reference>
<sequence>MAEPRKLTKSVVEGIIPGPRDVVHWDTVLKGFGVKVTPKGRKVFIVQHRPKGHKGAAKKYTIGKYGDFTVQQARDAALDVIHNSAQGIDLGAQQKAERAKQLNDLTKDLVSQFIEKHVSQNRSARETTRLLDHDVIPVIGNKSIHDVTKHDIISIVDRVSGRGAHTTANRTLAAVRKFLNWCVGRGVIETSPAANVAAPKKEVSRDRALDTAELAAILNATDKMGFPFGYYVKLLFLTAQRRGEVSGMRWSEINLDSATWTIPAERAKNGKAHVVHLSQASLDVLQSIPKFANANGTESDLVFTTNGKTSISGFSKAKKQLDELSGVTDWRIHDIRRTVVTQMAAMGVWHHVADAILNHKTGAISGVAAVYQRHEFLDDRKRALDDWAKRLREISDE</sequence>
<dbReference type="PROSITE" id="PS51900">
    <property type="entry name" value="CB"/>
    <property type="match status" value="1"/>
</dbReference>
<evidence type="ECO:0000256" key="4">
    <source>
        <dbReference type="ARBA" id="ARBA00023172"/>
    </source>
</evidence>
<gene>
    <name evidence="8" type="ORF">SADFL11_1604</name>
</gene>
<dbReference type="InterPro" id="IPR038488">
    <property type="entry name" value="Integrase_DNA-bd_sf"/>
</dbReference>
<evidence type="ECO:0000256" key="1">
    <source>
        <dbReference type="ARBA" id="ARBA00008857"/>
    </source>
</evidence>
<dbReference type="CDD" id="cd00801">
    <property type="entry name" value="INT_P4_C"/>
    <property type="match status" value="1"/>
</dbReference>
<evidence type="ECO:0000256" key="2">
    <source>
        <dbReference type="ARBA" id="ARBA00022908"/>
    </source>
</evidence>
<dbReference type="PANTHER" id="PTHR30629:SF2">
    <property type="entry name" value="PROPHAGE INTEGRASE INTS-RELATED"/>
    <property type="match status" value="1"/>
</dbReference>
<dbReference type="Pfam" id="PF13356">
    <property type="entry name" value="Arm-DNA-bind_3"/>
    <property type="match status" value="1"/>
</dbReference>
<reference evidence="8 9" key="1">
    <citation type="submission" date="2008-01" db="EMBL/GenBank/DDBJ databases">
        <authorList>
            <person name="Wagner-Dobler I."/>
            <person name="Ferriera S."/>
            <person name="Johnson J."/>
            <person name="Kravitz S."/>
            <person name="Beeson K."/>
            <person name="Sutton G."/>
            <person name="Rogers Y.-H."/>
            <person name="Friedman R."/>
            <person name="Frazier M."/>
            <person name="Venter J.C."/>
        </authorList>
    </citation>
    <scope>NUCLEOTIDE SEQUENCE [LARGE SCALE GENOMIC DNA]</scope>
    <source>
        <strain evidence="9">DSM 17067 / NCIMB 14079 / DFL-11</strain>
    </source>
</reference>
<dbReference type="InterPro" id="IPR010998">
    <property type="entry name" value="Integrase_recombinase_N"/>
</dbReference>
<evidence type="ECO:0000313" key="8">
    <source>
        <dbReference type="EMBL" id="EEE44317.1"/>
    </source>
</evidence>
<dbReference type="GO" id="GO:0003677">
    <property type="term" value="F:DNA binding"/>
    <property type="evidence" value="ECO:0007669"/>
    <property type="project" value="UniProtKB-UniRule"/>
</dbReference>
<dbReference type="InterPro" id="IPR053876">
    <property type="entry name" value="Phage_int_M"/>
</dbReference>
<dbReference type="InterPro" id="IPR025166">
    <property type="entry name" value="Integrase_DNA_bind_dom"/>
</dbReference>
<dbReference type="InterPro" id="IPR011010">
    <property type="entry name" value="DNA_brk_join_enz"/>
</dbReference>
<comment type="caution">
    <text evidence="8">The sequence shown here is derived from an EMBL/GenBank/DDBJ whole genome shotgun (WGS) entry which is preliminary data.</text>
</comment>
<dbReference type="GO" id="GO:0006310">
    <property type="term" value="P:DNA recombination"/>
    <property type="evidence" value="ECO:0007669"/>
    <property type="project" value="UniProtKB-KW"/>
</dbReference>
<comment type="similarity">
    <text evidence="1">Belongs to the 'phage' integrase family.</text>
</comment>
<dbReference type="InterPro" id="IPR050808">
    <property type="entry name" value="Phage_Integrase"/>
</dbReference>
<evidence type="ECO:0000259" key="6">
    <source>
        <dbReference type="PROSITE" id="PS51898"/>
    </source>
</evidence>
<evidence type="ECO:0000313" key="9">
    <source>
        <dbReference type="Proteomes" id="UP000004703"/>
    </source>
</evidence>
<feature type="domain" description="Core-binding (CB)" evidence="7">
    <location>
        <begin position="104"/>
        <end position="183"/>
    </location>
</feature>
<proteinExistence type="inferred from homology"/>
<dbReference type="InterPro" id="IPR044068">
    <property type="entry name" value="CB"/>
</dbReference>
<keyword evidence="4" id="KW-0233">DNA recombination</keyword>
<dbReference type="Gene3D" id="1.10.443.10">
    <property type="entry name" value="Intergrase catalytic core"/>
    <property type="match status" value="1"/>
</dbReference>
<protein>
    <submittedName>
        <fullName evidence="8">Site-specific recombinase XerD</fullName>
    </submittedName>
</protein>
<accession>A0A5E8GXF9</accession>
<dbReference type="InterPro" id="IPR002104">
    <property type="entry name" value="Integrase_catalytic"/>
</dbReference>